<dbReference type="AlphaFoldDB" id="A0A1L7WPQ9"/>
<dbReference type="PANTHER" id="PTHR35910">
    <property type="entry name" value="2EXR DOMAIN-CONTAINING PROTEIN"/>
    <property type="match status" value="1"/>
</dbReference>
<evidence type="ECO:0000313" key="2">
    <source>
        <dbReference type="EMBL" id="CZR54746.1"/>
    </source>
</evidence>
<dbReference type="InterPro" id="IPR045518">
    <property type="entry name" value="2EXR"/>
</dbReference>
<dbReference type="Pfam" id="PF20150">
    <property type="entry name" value="2EXR"/>
    <property type="match status" value="1"/>
</dbReference>
<sequence length="388" mass="46916">MARYPSYLLQTSGISGILEIYLYLFKKARRLFKHLPDPTQRLSHSYTRKMDRSRQAMQLFDHLPDPNQQLCIQLDTFTMYESFRLLRFFKELPYPHQRLHPQFDSLEMYMSNEAVQLFKHLPDPNQQLYIQFDRNLNTSTFTRFLKLPPELRLMVWSHCLMSFSPRSVLVGDGKSIMDCSPAERRKRERQYRGERKLPLPAMLHVCCESRELALERYSVVFWKDLGAEARDWRRPICFDHERDLLYVLCGAKQNHLSFQEWMVRLNFQCNNRLPTVRRFEIRQVHISFWHSELTWLKEHVNNDNNQWTWPKMQHPYPSLPYYTPFEPALDGLFQLRELQVVNFPISKSWDVRIFYWELITEYLRIHWARFKELEAPVVLVRRGALPSH</sequence>
<proteinExistence type="predicted"/>
<dbReference type="Proteomes" id="UP000184330">
    <property type="component" value="Unassembled WGS sequence"/>
</dbReference>
<organism evidence="2 3">
    <name type="scientific">Phialocephala subalpina</name>
    <dbReference type="NCBI Taxonomy" id="576137"/>
    <lineage>
        <taxon>Eukaryota</taxon>
        <taxon>Fungi</taxon>
        <taxon>Dikarya</taxon>
        <taxon>Ascomycota</taxon>
        <taxon>Pezizomycotina</taxon>
        <taxon>Leotiomycetes</taxon>
        <taxon>Helotiales</taxon>
        <taxon>Mollisiaceae</taxon>
        <taxon>Phialocephala</taxon>
        <taxon>Phialocephala fortinii species complex</taxon>
    </lineage>
</organism>
<protein>
    <recommendedName>
        <fullName evidence="1">2EXR domain-containing protein</fullName>
    </recommendedName>
</protein>
<keyword evidence="3" id="KW-1185">Reference proteome</keyword>
<dbReference type="PANTHER" id="PTHR35910:SF6">
    <property type="entry name" value="2EXR DOMAIN-CONTAINING PROTEIN"/>
    <property type="match status" value="1"/>
</dbReference>
<evidence type="ECO:0000259" key="1">
    <source>
        <dbReference type="Pfam" id="PF20150"/>
    </source>
</evidence>
<accession>A0A1L7WPQ9</accession>
<name>A0A1L7WPQ9_9HELO</name>
<feature type="domain" description="2EXR" evidence="1">
    <location>
        <begin position="141"/>
        <end position="245"/>
    </location>
</feature>
<dbReference type="OrthoDB" id="3439599at2759"/>
<dbReference type="EMBL" id="FJOG01000005">
    <property type="protein sequence ID" value="CZR54746.1"/>
    <property type="molecule type" value="Genomic_DNA"/>
</dbReference>
<gene>
    <name evidence="2" type="ORF">PAC_04630</name>
</gene>
<evidence type="ECO:0000313" key="3">
    <source>
        <dbReference type="Proteomes" id="UP000184330"/>
    </source>
</evidence>
<reference evidence="2 3" key="1">
    <citation type="submission" date="2016-03" db="EMBL/GenBank/DDBJ databases">
        <authorList>
            <person name="Ploux O."/>
        </authorList>
    </citation>
    <scope>NUCLEOTIDE SEQUENCE [LARGE SCALE GENOMIC DNA]</scope>
    <source>
        <strain evidence="2 3">UAMH 11012</strain>
    </source>
</reference>